<dbReference type="Gene3D" id="1.10.10.1760">
    <property type="entry name" value="60S ribosomal protein L36"/>
    <property type="match status" value="1"/>
</dbReference>
<accession>A6NA17</accession>
<dbReference type="Pfam" id="PF01158">
    <property type="entry name" value="Ribosomal_L36e"/>
    <property type="match status" value="1"/>
</dbReference>
<reference evidence="7" key="2">
    <citation type="journal article" date="2008" name="Insect Biochem. Mol. Biol.">
        <title>An insight into the sialome of the soft tick, Ornithodorus parkeri.</title>
        <authorList>
            <person name="Francischetti I.M."/>
            <person name="Mans B.J."/>
            <person name="Meng Z."/>
            <person name="Gudderra N."/>
            <person name="Veenstra T.D."/>
            <person name="Pham V.M."/>
            <person name="Ribeiro J.M."/>
        </authorList>
    </citation>
    <scope>NUCLEOTIDE SEQUENCE</scope>
    <source>
        <tissue evidence="7">Salivary gland</tissue>
    </source>
</reference>
<proteinExistence type="evidence at transcript level"/>
<evidence type="ECO:0000313" key="7">
    <source>
        <dbReference type="EMBL" id="ABR23500.1"/>
    </source>
</evidence>
<protein>
    <recommendedName>
        <fullName evidence="5">Large ribosomal subunit protein eL36</fullName>
    </recommendedName>
    <alternativeName>
        <fullName evidence="6">60S ribosomal protein L36</fullName>
    </alternativeName>
</protein>
<dbReference type="AlphaFoldDB" id="A6NA17"/>
<comment type="similarity">
    <text evidence="1">Belongs to the eukaryotic ribosomal protein eL36 family.</text>
</comment>
<sequence>MPVKYKLAVGLDKGHRVTKNPRPKKKRVVSKHTKFVRDIVREVCGFAPFERRAMELLKVSRDKRALKFIKKRLGTHLRGKRKRDELSNVLVAQRKAAAHKEKAEHK</sequence>
<dbReference type="GO" id="GO:1990904">
    <property type="term" value="C:ribonucleoprotein complex"/>
    <property type="evidence" value="ECO:0007669"/>
    <property type="project" value="UniProtKB-KW"/>
</dbReference>
<dbReference type="GO" id="GO:0005840">
    <property type="term" value="C:ribosome"/>
    <property type="evidence" value="ECO:0007669"/>
    <property type="project" value="UniProtKB-KW"/>
</dbReference>
<name>A6NA17_ORNPR</name>
<organism evidence="7">
    <name type="scientific">Ornithodoros parkeri</name>
    <name type="common">Soft tick</name>
    <name type="synonym">Argasid tick</name>
    <dbReference type="NCBI Taxonomy" id="140564"/>
    <lineage>
        <taxon>Eukaryota</taxon>
        <taxon>Metazoa</taxon>
        <taxon>Ecdysozoa</taxon>
        <taxon>Arthropoda</taxon>
        <taxon>Chelicerata</taxon>
        <taxon>Arachnida</taxon>
        <taxon>Acari</taxon>
        <taxon>Parasitiformes</taxon>
        <taxon>Ixodida</taxon>
        <taxon>Ixodoidea</taxon>
        <taxon>Argasidae</taxon>
        <taxon>Ornithodorinae</taxon>
        <taxon>Ornithodoros</taxon>
    </lineage>
</organism>
<dbReference type="InterPro" id="IPR000509">
    <property type="entry name" value="Ribosomal_eL36"/>
</dbReference>
<dbReference type="GO" id="GO:0003735">
    <property type="term" value="F:structural constituent of ribosome"/>
    <property type="evidence" value="ECO:0007669"/>
    <property type="project" value="InterPro"/>
</dbReference>
<evidence type="ECO:0000256" key="6">
    <source>
        <dbReference type="ARBA" id="ARBA00035331"/>
    </source>
</evidence>
<dbReference type="EMBL" id="EF633983">
    <property type="protein sequence ID" value="ABR23500.1"/>
    <property type="molecule type" value="mRNA"/>
</dbReference>
<keyword evidence="3 7" id="KW-0689">Ribosomal protein</keyword>
<evidence type="ECO:0000256" key="5">
    <source>
        <dbReference type="ARBA" id="ARBA00035226"/>
    </source>
</evidence>
<keyword evidence="4" id="KW-0687">Ribonucleoprotein</keyword>
<dbReference type="GO" id="GO:0006412">
    <property type="term" value="P:translation"/>
    <property type="evidence" value="ECO:0007669"/>
    <property type="project" value="InterPro"/>
</dbReference>
<evidence type="ECO:0000256" key="2">
    <source>
        <dbReference type="ARBA" id="ARBA00011133"/>
    </source>
</evidence>
<evidence type="ECO:0000256" key="3">
    <source>
        <dbReference type="ARBA" id="ARBA00022980"/>
    </source>
</evidence>
<evidence type="ECO:0000256" key="4">
    <source>
        <dbReference type="ARBA" id="ARBA00023274"/>
    </source>
</evidence>
<reference evidence="7" key="1">
    <citation type="submission" date="2007-05" db="EMBL/GenBank/DDBJ databases">
        <authorList>
            <person name="Douchkov D."/>
            <person name="Schweizer P."/>
        </authorList>
    </citation>
    <scope>NUCLEOTIDE SEQUENCE</scope>
    <source>
        <tissue evidence="7">Salivary gland</tissue>
    </source>
</reference>
<evidence type="ECO:0000256" key="1">
    <source>
        <dbReference type="ARBA" id="ARBA00006509"/>
    </source>
</evidence>
<dbReference type="FunFam" id="1.10.10.1760:FF:000001">
    <property type="entry name" value="60S ribosomal protein L36"/>
    <property type="match status" value="1"/>
</dbReference>
<dbReference type="PANTHER" id="PTHR10114">
    <property type="entry name" value="60S RIBOSOMAL PROTEIN L36"/>
    <property type="match status" value="1"/>
</dbReference>
<dbReference type="InterPro" id="IPR038097">
    <property type="entry name" value="Ribosomal_eL36_sf"/>
</dbReference>
<comment type="subunit">
    <text evidence="2">Component of the large ribosomal subunit.</text>
</comment>